<keyword evidence="3" id="KW-0804">Transcription</keyword>
<evidence type="ECO:0000259" key="5">
    <source>
        <dbReference type="PROSITE" id="PS51755"/>
    </source>
</evidence>
<proteinExistence type="predicted"/>
<comment type="caution">
    <text evidence="6">The sequence shown here is derived from an EMBL/GenBank/DDBJ whole genome shotgun (WGS) entry which is preliminary data.</text>
</comment>
<dbReference type="RefSeq" id="WP_209558466.1">
    <property type="nucleotide sequence ID" value="NZ_JAEDXU010000009.1"/>
</dbReference>
<evidence type="ECO:0000256" key="3">
    <source>
        <dbReference type="ARBA" id="ARBA00023163"/>
    </source>
</evidence>
<name>A0ABS4CMG4_9ENTE</name>
<gene>
    <name evidence="6" type="ORF">I6N96_15450</name>
</gene>
<dbReference type="InterPro" id="IPR001867">
    <property type="entry name" value="OmpR/PhoB-type_DNA-bd"/>
</dbReference>
<dbReference type="Gene3D" id="1.10.10.10">
    <property type="entry name" value="Winged helix-like DNA-binding domain superfamily/Winged helix DNA-binding domain"/>
    <property type="match status" value="1"/>
</dbReference>
<dbReference type="EMBL" id="JAEDXU010000009">
    <property type="protein sequence ID" value="MBP1047683.1"/>
    <property type="molecule type" value="Genomic_DNA"/>
</dbReference>
<dbReference type="SMART" id="SM00862">
    <property type="entry name" value="Trans_reg_C"/>
    <property type="match status" value="1"/>
</dbReference>
<evidence type="ECO:0000313" key="6">
    <source>
        <dbReference type="EMBL" id="MBP1047683.1"/>
    </source>
</evidence>
<feature type="domain" description="OmpR/PhoB-type" evidence="5">
    <location>
        <begin position="137"/>
        <end position="237"/>
    </location>
</feature>
<sequence>MNAGIINLSVDFAESYSEELKRNDINVIQLTSDDFEQKISELDAIIIRENPDEDTARTCSILLKLKEKSDAYVWVFSSNTQKLMRTVYLQLGALGVVSEECDESELQLIISNSLNRRSEWLVEKESDAVAASAIDDHEELEDGRIELIPRNFAVKVDGKKEIPLTRLEYKMMEILHANKNNTVTYEELSEEVWSETFKNKTYRIANLIFHLREKIEDNSVNHAVIRTIRSKGYMLVD</sequence>
<keyword evidence="1" id="KW-0805">Transcription regulation</keyword>
<protein>
    <submittedName>
        <fullName evidence="6">Response regulator transcription factor</fullName>
    </submittedName>
</protein>
<evidence type="ECO:0000256" key="4">
    <source>
        <dbReference type="PROSITE-ProRule" id="PRU01091"/>
    </source>
</evidence>
<organism evidence="6 7">
    <name type="scientific">Enterococcus larvae</name>
    <dbReference type="NCBI Taxonomy" id="2794352"/>
    <lineage>
        <taxon>Bacteria</taxon>
        <taxon>Bacillati</taxon>
        <taxon>Bacillota</taxon>
        <taxon>Bacilli</taxon>
        <taxon>Lactobacillales</taxon>
        <taxon>Enterococcaceae</taxon>
        <taxon>Enterococcus</taxon>
    </lineage>
</organism>
<accession>A0ABS4CMG4</accession>
<dbReference type="SUPFAM" id="SSF46894">
    <property type="entry name" value="C-terminal effector domain of the bipartite response regulators"/>
    <property type="match status" value="1"/>
</dbReference>
<dbReference type="CDD" id="cd00383">
    <property type="entry name" value="trans_reg_C"/>
    <property type="match status" value="1"/>
</dbReference>
<dbReference type="Pfam" id="PF00486">
    <property type="entry name" value="Trans_reg_C"/>
    <property type="match status" value="1"/>
</dbReference>
<evidence type="ECO:0000256" key="1">
    <source>
        <dbReference type="ARBA" id="ARBA00023015"/>
    </source>
</evidence>
<keyword evidence="7" id="KW-1185">Reference proteome</keyword>
<dbReference type="InterPro" id="IPR036388">
    <property type="entry name" value="WH-like_DNA-bd_sf"/>
</dbReference>
<reference evidence="6 7" key="1">
    <citation type="submission" date="2020-12" db="EMBL/GenBank/DDBJ databases">
        <title>Vagococcus allomyrinae sp. nov. and Enterococcus lavae sp. nov., isolated from the larvae of Allomyrina dichotoma.</title>
        <authorList>
            <person name="Lee S.D."/>
        </authorList>
    </citation>
    <scope>NUCLEOTIDE SEQUENCE [LARGE SCALE GENOMIC DNA]</scope>
    <source>
        <strain evidence="6 7">BWM-S5</strain>
    </source>
</reference>
<dbReference type="PROSITE" id="PS51755">
    <property type="entry name" value="OMPR_PHOB"/>
    <property type="match status" value="1"/>
</dbReference>
<evidence type="ECO:0000256" key="2">
    <source>
        <dbReference type="ARBA" id="ARBA00023125"/>
    </source>
</evidence>
<dbReference type="InterPro" id="IPR016032">
    <property type="entry name" value="Sig_transdc_resp-reg_C-effctor"/>
</dbReference>
<keyword evidence="2 4" id="KW-0238">DNA-binding</keyword>
<dbReference type="Proteomes" id="UP000673375">
    <property type="component" value="Unassembled WGS sequence"/>
</dbReference>
<feature type="DNA-binding region" description="OmpR/PhoB-type" evidence="4">
    <location>
        <begin position="137"/>
        <end position="237"/>
    </location>
</feature>
<evidence type="ECO:0000313" key="7">
    <source>
        <dbReference type="Proteomes" id="UP000673375"/>
    </source>
</evidence>